<sequence>MPESRGRSSYRRSRSRSRSRSPSRHESVKRLHLADLNESVKRRDVEDVFSKYGRLADVWVASYPPYYGFVVFERSEDAQDALREMKRGYIGKCPIRTTVALPRGSRKPRSPPPRYRDRYESSRNDRDDRDYRRDRDYERPSSRRKDRSPSPAPRRRRSPSNSPKRRRTPSPSRSPIHRNRSPEPDNVSE</sequence>
<protein>
    <submittedName>
        <fullName evidence="2">RRM domain-containing protein</fullName>
    </submittedName>
</protein>
<dbReference type="WBParaSite" id="JU765_v2.g3427.t1">
    <property type="protein sequence ID" value="JU765_v2.g3427.t1"/>
    <property type="gene ID" value="JU765_v2.g3427"/>
</dbReference>
<dbReference type="Proteomes" id="UP000887576">
    <property type="component" value="Unplaced"/>
</dbReference>
<organism evidence="1 2">
    <name type="scientific">Panagrolaimus sp. JU765</name>
    <dbReference type="NCBI Taxonomy" id="591449"/>
    <lineage>
        <taxon>Eukaryota</taxon>
        <taxon>Metazoa</taxon>
        <taxon>Ecdysozoa</taxon>
        <taxon>Nematoda</taxon>
        <taxon>Chromadorea</taxon>
        <taxon>Rhabditida</taxon>
        <taxon>Tylenchina</taxon>
        <taxon>Panagrolaimomorpha</taxon>
        <taxon>Panagrolaimoidea</taxon>
        <taxon>Panagrolaimidae</taxon>
        <taxon>Panagrolaimus</taxon>
    </lineage>
</organism>
<evidence type="ECO:0000313" key="2">
    <source>
        <dbReference type="WBParaSite" id="JU765_v2.g3427.t1"/>
    </source>
</evidence>
<reference evidence="2" key="1">
    <citation type="submission" date="2022-11" db="UniProtKB">
        <authorList>
            <consortium name="WormBaseParasite"/>
        </authorList>
    </citation>
    <scope>IDENTIFICATION</scope>
</reference>
<accession>A0AC34R546</accession>
<proteinExistence type="predicted"/>
<name>A0AC34R546_9BILA</name>
<evidence type="ECO:0000313" key="1">
    <source>
        <dbReference type="Proteomes" id="UP000887576"/>
    </source>
</evidence>